<evidence type="ECO:0000256" key="1">
    <source>
        <dbReference type="SAM" id="SignalP"/>
    </source>
</evidence>
<dbReference type="EC" id="3.5.2.6" evidence="3"/>
<dbReference type="RefSeq" id="WP_094947884.1">
    <property type="nucleotide sequence ID" value="NZ_JBMHIA010000033.1"/>
</dbReference>
<feature type="signal peptide" evidence="1">
    <location>
        <begin position="1"/>
        <end position="20"/>
    </location>
</feature>
<dbReference type="Proteomes" id="UP000254507">
    <property type="component" value="Unassembled WGS sequence"/>
</dbReference>
<dbReference type="Gene3D" id="1.25.40.10">
    <property type="entry name" value="Tetratricopeptide repeat domain"/>
    <property type="match status" value="1"/>
</dbReference>
<evidence type="ECO:0000313" key="5">
    <source>
        <dbReference type="Proteomes" id="UP000254507"/>
    </source>
</evidence>
<keyword evidence="4" id="KW-1185">Reference proteome</keyword>
<evidence type="ECO:0000313" key="3">
    <source>
        <dbReference type="EMBL" id="SUU38089.1"/>
    </source>
</evidence>
<feature type="chain" id="PRO_5044571867" evidence="1">
    <location>
        <begin position="21"/>
        <end position="249"/>
    </location>
</feature>
<dbReference type="InterPro" id="IPR050767">
    <property type="entry name" value="Sel1_AlgK"/>
</dbReference>
<name>A0A263H9F5_9PAST</name>
<protein>
    <submittedName>
        <fullName evidence="3">Beta-lactamase hcpC</fullName>
        <ecNumber evidence="3">3.5.2.6</ecNumber>
    </submittedName>
</protein>
<dbReference type="SUPFAM" id="SSF81901">
    <property type="entry name" value="HCP-like"/>
    <property type="match status" value="1"/>
</dbReference>
<gene>
    <name evidence="3" type="primary">hcpC_3</name>
    <name evidence="2" type="ORF">CFY87_11100</name>
    <name evidence="3" type="ORF">NCTC10851_01908</name>
</gene>
<reference evidence="3 5" key="2">
    <citation type="submission" date="2018-06" db="EMBL/GenBank/DDBJ databases">
        <authorList>
            <consortium name="Pathogen Informatics"/>
            <person name="Doyle S."/>
        </authorList>
    </citation>
    <scope>NUCLEOTIDE SEQUENCE [LARGE SCALE GENOMIC DNA]</scope>
    <source>
        <strain evidence="3 5">NCTC10851</strain>
    </source>
</reference>
<keyword evidence="1" id="KW-0732">Signal</keyword>
<evidence type="ECO:0000313" key="2">
    <source>
        <dbReference type="EMBL" id="OZN24074.1"/>
    </source>
</evidence>
<dbReference type="EMBL" id="UFSB01000001">
    <property type="protein sequence ID" value="SUU38089.1"/>
    <property type="molecule type" value="Genomic_DNA"/>
</dbReference>
<dbReference type="InterPro" id="IPR006597">
    <property type="entry name" value="Sel1-like"/>
</dbReference>
<keyword evidence="3" id="KW-0378">Hydrolase</keyword>
<evidence type="ECO:0000313" key="4">
    <source>
        <dbReference type="Proteomes" id="UP000215738"/>
    </source>
</evidence>
<dbReference type="PANTHER" id="PTHR11102:SF160">
    <property type="entry name" value="ERAD-ASSOCIATED E3 UBIQUITIN-PROTEIN LIGASE COMPONENT HRD3"/>
    <property type="match status" value="1"/>
</dbReference>
<dbReference type="OrthoDB" id="9792653at2"/>
<dbReference type="EMBL" id="NLFK01000015">
    <property type="protein sequence ID" value="OZN24074.1"/>
    <property type="molecule type" value="Genomic_DNA"/>
</dbReference>
<accession>A0A263H9F5</accession>
<dbReference type="SMART" id="SM00671">
    <property type="entry name" value="SEL1"/>
    <property type="match status" value="4"/>
</dbReference>
<dbReference type="InterPro" id="IPR011990">
    <property type="entry name" value="TPR-like_helical_dom_sf"/>
</dbReference>
<reference evidence="2 4" key="1">
    <citation type="submission" date="2017-07" db="EMBL/GenBank/DDBJ databases">
        <title>Virulence factors identified in Actinobacillus seminis.</title>
        <authorList>
            <person name="Negrete-Abascal E."/>
            <person name="Vaca-Pacheco S."/>
            <person name="Montes-Garcia F."/>
            <person name="Leyto-Gil A.M."/>
            <person name="Fragoso-Garcia E."/>
            <person name="Carvente-Garcia R."/>
            <person name="Perez-Agueros S."/>
            <person name="Castelan-Sanchez H.G."/>
            <person name="Garcia-Molina A."/>
            <person name="Villamar T.E."/>
            <person name="Vazquez-Cruz C."/>
        </authorList>
    </citation>
    <scope>NUCLEOTIDE SEQUENCE [LARGE SCALE GENOMIC DNA]</scope>
    <source>
        <strain evidence="2 4">ATCC 15768</strain>
    </source>
</reference>
<dbReference type="GO" id="GO:0008800">
    <property type="term" value="F:beta-lactamase activity"/>
    <property type="evidence" value="ECO:0007669"/>
    <property type="project" value="UniProtKB-EC"/>
</dbReference>
<sequence>MNIKYWLFFPLIISSIPTMADTCNPLASKTAMPIIKTTAFSLVHSQADARLSDKEIMVLAEQAVNQQRWQDAFDLILPLAQKGDLLAQTNVGLFYLQGKGVAQDLDKAYWWLSEAAEKGSVKALNNLGLMYLEGNGVKKSVPHAIKLFTLSAKSDNPRAAYILGLVYYKELADFNNALTWFQRAATLGDSEAGFNLGYMYESGKGTPVDIKKAIHWYQNSLDNQPYFNAEFQAKVKAKIAELKALAKDH</sequence>
<dbReference type="PANTHER" id="PTHR11102">
    <property type="entry name" value="SEL-1-LIKE PROTEIN"/>
    <property type="match status" value="1"/>
</dbReference>
<dbReference type="InParanoid" id="A0A263H9F5"/>
<proteinExistence type="predicted"/>
<organism evidence="3 5">
    <name type="scientific">Actinobacillus seminis</name>
    <dbReference type="NCBI Taxonomy" id="722"/>
    <lineage>
        <taxon>Bacteria</taxon>
        <taxon>Pseudomonadati</taxon>
        <taxon>Pseudomonadota</taxon>
        <taxon>Gammaproteobacteria</taxon>
        <taxon>Pasteurellales</taxon>
        <taxon>Pasteurellaceae</taxon>
        <taxon>Actinobacillus</taxon>
    </lineage>
</organism>
<dbReference type="Pfam" id="PF08238">
    <property type="entry name" value="Sel1"/>
    <property type="match status" value="4"/>
</dbReference>
<dbReference type="Proteomes" id="UP000215738">
    <property type="component" value="Unassembled WGS sequence"/>
</dbReference>
<dbReference type="AlphaFoldDB" id="A0A263H9F5"/>